<dbReference type="EMBL" id="JAPTHD010000001">
    <property type="protein sequence ID" value="MDV5822263.1"/>
    <property type="molecule type" value="Genomic_DNA"/>
</dbReference>
<keyword evidence="3" id="KW-1185">Reference proteome</keyword>
<evidence type="ECO:0000313" key="3">
    <source>
        <dbReference type="Proteomes" id="UP001185984"/>
    </source>
</evidence>
<comment type="caution">
    <text evidence="2">The sequence shown here is derived from an EMBL/GenBank/DDBJ whole genome shotgun (WGS) entry which is preliminary data.</text>
</comment>
<dbReference type="Pfam" id="PF01814">
    <property type="entry name" value="Hemerythrin"/>
    <property type="match status" value="1"/>
</dbReference>
<dbReference type="Gene3D" id="1.20.120.520">
    <property type="entry name" value="nmb1532 protein domain like"/>
    <property type="match status" value="1"/>
</dbReference>
<gene>
    <name evidence="2" type="ORF">O0R41_01415</name>
</gene>
<sequence>MMMDLRHDHDGLRRQMQEFAQLMAGAGPKDMPDIARRRIAFAQAFREHMGREDAVVQQLRRRPLTPEANQALREHGRAIVALFLRYSDHIKQWTPAQIDADWVGYRTAVLALQDGLRERMASEEKHLHPLLAGEVRKAA</sequence>
<evidence type="ECO:0000259" key="1">
    <source>
        <dbReference type="Pfam" id="PF01814"/>
    </source>
</evidence>
<organism evidence="2 3">
    <name type="scientific">Sphingobium naphthae</name>
    <dbReference type="NCBI Taxonomy" id="1886786"/>
    <lineage>
        <taxon>Bacteria</taxon>
        <taxon>Pseudomonadati</taxon>
        <taxon>Pseudomonadota</taxon>
        <taxon>Alphaproteobacteria</taxon>
        <taxon>Sphingomonadales</taxon>
        <taxon>Sphingomonadaceae</taxon>
        <taxon>Sphingobium</taxon>
    </lineage>
</organism>
<reference evidence="3" key="1">
    <citation type="journal article" date="2022" name="J Environ Chem Eng">
        <title>Biodegradation of petroleum oil using a constructed nonpathogenic and heavy metal-tolerant bacterial consortium isolated from marine sponges.</title>
        <authorList>
            <person name="Dechsakulwatana C."/>
            <person name="Rungsihiranrut A."/>
            <person name="Muangchinda C."/>
            <person name="Ningthoujam R."/>
            <person name="Klankeo P."/>
            <person name="Pinyakong O."/>
        </authorList>
    </citation>
    <scope>NUCLEOTIDE SEQUENCE [LARGE SCALE GENOMIC DNA]</scope>
    <source>
        <strain evidence="3">MO2-4</strain>
    </source>
</reference>
<dbReference type="Proteomes" id="UP001185984">
    <property type="component" value="Unassembled WGS sequence"/>
</dbReference>
<protein>
    <submittedName>
        <fullName evidence="2">Hemerythrin domain-containing protein</fullName>
    </submittedName>
</protein>
<feature type="domain" description="Hemerythrin-like" evidence="1">
    <location>
        <begin position="5"/>
        <end position="131"/>
    </location>
</feature>
<accession>A0ABU3ZRW3</accession>
<proteinExistence type="predicted"/>
<evidence type="ECO:0000313" key="2">
    <source>
        <dbReference type="EMBL" id="MDV5822263.1"/>
    </source>
</evidence>
<dbReference type="RefSeq" id="WP_317515486.1">
    <property type="nucleotide sequence ID" value="NZ_JAPTHD010000001.1"/>
</dbReference>
<name>A0ABU3ZRW3_9SPHN</name>
<dbReference type="InterPro" id="IPR012312">
    <property type="entry name" value="Hemerythrin-like"/>
</dbReference>